<dbReference type="EMBL" id="UZAM01009786">
    <property type="protein sequence ID" value="VDP10110.1"/>
    <property type="molecule type" value="Genomic_DNA"/>
</dbReference>
<dbReference type="OrthoDB" id="6136903at2759"/>
<dbReference type="AlphaFoldDB" id="A0A183IS70"/>
<organism evidence="3">
    <name type="scientific">Soboliphyme baturini</name>
    <dbReference type="NCBI Taxonomy" id="241478"/>
    <lineage>
        <taxon>Eukaryota</taxon>
        <taxon>Metazoa</taxon>
        <taxon>Ecdysozoa</taxon>
        <taxon>Nematoda</taxon>
        <taxon>Enoplea</taxon>
        <taxon>Dorylaimia</taxon>
        <taxon>Dioctophymatida</taxon>
        <taxon>Dioctophymatoidea</taxon>
        <taxon>Soboliphymatidae</taxon>
        <taxon>Soboliphyme</taxon>
    </lineage>
</organism>
<protein>
    <submittedName>
        <fullName evidence="3">RWD domain-containing protein</fullName>
    </submittedName>
</protein>
<evidence type="ECO:0000313" key="1">
    <source>
        <dbReference type="EMBL" id="VDP10110.1"/>
    </source>
</evidence>
<evidence type="ECO:0000313" key="2">
    <source>
        <dbReference type="Proteomes" id="UP000270296"/>
    </source>
</evidence>
<reference evidence="1 2" key="2">
    <citation type="submission" date="2018-11" db="EMBL/GenBank/DDBJ databases">
        <authorList>
            <consortium name="Pathogen Informatics"/>
        </authorList>
    </citation>
    <scope>NUCLEOTIDE SEQUENCE [LARGE SCALE GENOMIC DNA]</scope>
</reference>
<dbReference type="WBParaSite" id="SBAD_0000671601-mRNA-1">
    <property type="protein sequence ID" value="SBAD_0000671601-mRNA-1"/>
    <property type="gene ID" value="SBAD_0000671601"/>
</dbReference>
<proteinExistence type="predicted"/>
<evidence type="ECO:0000313" key="3">
    <source>
        <dbReference type="WBParaSite" id="SBAD_0000671601-mRNA-1"/>
    </source>
</evidence>
<name>A0A183IS70_9BILA</name>
<sequence length="100" mass="11254">MAFLQVGGASSISVSEQIKQEIQRFESVHPCIYAIYDLVELISDSLIAQQIRDSVVSIEDIDFPSQFLPPPLVEIEVMVMNQVPMSLTLVNELSVLQLRY</sequence>
<dbReference type="Proteomes" id="UP000270296">
    <property type="component" value="Unassembled WGS sequence"/>
</dbReference>
<gene>
    <name evidence="1" type="ORF">SBAD_LOCUS6468</name>
</gene>
<keyword evidence="2" id="KW-1185">Reference proteome</keyword>
<accession>A0A183IS70</accession>
<reference evidence="3" key="1">
    <citation type="submission" date="2016-06" db="UniProtKB">
        <authorList>
            <consortium name="WormBaseParasite"/>
        </authorList>
    </citation>
    <scope>IDENTIFICATION</scope>
</reference>